<protein>
    <recommendedName>
        <fullName evidence="3">SapC protein</fullName>
    </recommendedName>
</protein>
<evidence type="ECO:0000313" key="2">
    <source>
        <dbReference type="Proteomes" id="UP001262754"/>
    </source>
</evidence>
<reference evidence="1 2" key="1">
    <citation type="submission" date="2023-07" db="EMBL/GenBank/DDBJ databases">
        <title>Sorghum-associated microbial communities from plants grown in Nebraska, USA.</title>
        <authorList>
            <person name="Schachtman D."/>
        </authorList>
    </citation>
    <scope>NUCLEOTIDE SEQUENCE [LARGE SCALE GENOMIC DNA]</scope>
    <source>
        <strain evidence="1 2">DS2154</strain>
    </source>
</reference>
<dbReference type="InterPro" id="IPR010836">
    <property type="entry name" value="SapC"/>
</dbReference>
<sequence length="225" mass="24073">MDLELLNAERHLGLHQADASLERTHFVQIVASEFVTAAATCPIFLTKNSETGRFYAGAMFGFEPGENLLERAGAGRRGFLPLDVERQGYFLAPGGVAIDPGHPRFSAGRGAALFGADGQPAPALRRIQLVLGQLSAGVPETDAFIQSLVALKLVEPIDVDLSFDDGRSLSLAGLYTVSLDALGELDDAAALDLFRQGRLQLIYAMAGSLRQVPRLANLKNERLAA</sequence>
<keyword evidence="2" id="KW-1185">Reference proteome</keyword>
<dbReference type="Pfam" id="PF07277">
    <property type="entry name" value="SapC"/>
    <property type="match status" value="1"/>
</dbReference>
<name>A0ABU1MUG7_9CAUL</name>
<evidence type="ECO:0008006" key="3">
    <source>
        <dbReference type="Google" id="ProtNLM"/>
    </source>
</evidence>
<evidence type="ECO:0000313" key="1">
    <source>
        <dbReference type="EMBL" id="MDR6529835.1"/>
    </source>
</evidence>
<dbReference type="RefSeq" id="WP_310029052.1">
    <property type="nucleotide sequence ID" value="NZ_JAVDRL010000002.1"/>
</dbReference>
<comment type="caution">
    <text evidence="1">The sequence shown here is derived from an EMBL/GenBank/DDBJ whole genome shotgun (WGS) entry which is preliminary data.</text>
</comment>
<dbReference type="Proteomes" id="UP001262754">
    <property type="component" value="Unassembled WGS sequence"/>
</dbReference>
<gene>
    <name evidence="1" type="ORF">J2800_000559</name>
</gene>
<proteinExistence type="predicted"/>
<organism evidence="1 2">
    <name type="scientific">Caulobacter rhizosphaerae</name>
    <dbReference type="NCBI Taxonomy" id="2010972"/>
    <lineage>
        <taxon>Bacteria</taxon>
        <taxon>Pseudomonadati</taxon>
        <taxon>Pseudomonadota</taxon>
        <taxon>Alphaproteobacteria</taxon>
        <taxon>Caulobacterales</taxon>
        <taxon>Caulobacteraceae</taxon>
        <taxon>Caulobacter</taxon>
    </lineage>
</organism>
<accession>A0ABU1MUG7</accession>
<dbReference type="EMBL" id="JAVDRL010000002">
    <property type="protein sequence ID" value="MDR6529835.1"/>
    <property type="molecule type" value="Genomic_DNA"/>
</dbReference>